<proteinExistence type="predicted"/>
<feature type="compositionally biased region" description="Basic and acidic residues" evidence="1">
    <location>
        <begin position="11"/>
        <end position="28"/>
    </location>
</feature>
<comment type="caution">
    <text evidence="2">The sequence shown here is derived from an EMBL/GenBank/DDBJ whole genome shotgun (WGS) entry which is preliminary data.</text>
</comment>
<protein>
    <submittedName>
        <fullName evidence="2">Uncharacterized protein</fullName>
    </submittedName>
</protein>
<dbReference type="AlphaFoldDB" id="A0A8H4AQQ9"/>
<evidence type="ECO:0000256" key="1">
    <source>
        <dbReference type="SAM" id="MobiDB-lite"/>
    </source>
</evidence>
<feature type="region of interest" description="Disordered" evidence="1">
    <location>
        <begin position="1"/>
        <end position="30"/>
    </location>
</feature>
<dbReference type="OrthoDB" id="2420268at2759"/>
<keyword evidence="3" id="KW-1185">Reference proteome</keyword>
<accession>A0A8H4AQQ9</accession>
<reference evidence="2 3" key="1">
    <citation type="journal article" date="2019" name="Environ. Microbiol.">
        <title>At the nexus of three kingdoms: the genome of the mycorrhizal fungus Gigaspora margarita provides insights into plant, endobacterial and fungal interactions.</title>
        <authorList>
            <person name="Venice F."/>
            <person name="Ghignone S."/>
            <person name="Salvioli di Fossalunga A."/>
            <person name="Amselem J."/>
            <person name="Novero M."/>
            <person name="Xianan X."/>
            <person name="Sedzielewska Toro K."/>
            <person name="Morin E."/>
            <person name="Lipzen A."/>
            <person name="Grigoriev I.V."/>
            <person name="Henrissat B."/>
            <person name="Martin F.M."/>
            <person name="Bonfante P."/>
        </authorList>
    </citation>
    <scope>NUCLEOTIDE SEQUENCE [LARGE SCALE GENOMIC DNA]</scope>
    <source>
        <strain evidence="2 3">BEG34</strain>
    </source>
</reference>
<sequence>MFSSHFSDGTSKSKEQSQSKKETLKSEDSSFDDVLQAISKLRSGKIIKEKILIAEQSKQTTVHIDVEELKEIGKEIERLFKTLTELNQIFNPNSEIIS</sequence>
<name>A0A8H4AQQ9_GIGMA</name>
<evidence type="ECO:0000313" key="3">
    <source>
        <dbReference type="Proteomes" id="UP000439903"/>
    </source>
</evidence>
<dbReference type="EMBL" id="WTPW01000319">
    <property type="protein sequence ID" value="KAF0523864.1"/>
    <property type="molecule type" value="Genomic_DNA"/>
</dbReference>
<gene>
    <name evidence="2" type="ORF">F8M41_015301</name>
</gene>
<organism evidence="2 3">
    <name type="scientific">Gigaspora margarita</name>
    <dbReference type="NCBI Taxonomy" id="4874"/>
    <lineage>
        <taxon>Eukaryota</taxon>
        <taxon>Fungi</taxon>
        <taxon>Fungi incertae sedis</taxon>
        <taxon>Mucoromycota</taxon>
        <taxon>Glomeromycotina</taxon>
        <taxon>Glomeromycetes</taxon>
        <taxon>Diversisporales</taxon>
        <taxon>Gigasporaceae</taxon>
        <taxon>Gigaspora</taxon>
    </lineage>
</organism>
<dbReference type="Proteomes" id="UP000439903">
    <property type="component" value="Unassembled WGS sequence"/>
</dbReference>
<evidence type="ECO:0000313" key="2">
    <source>
        <dbReference type="EMBL" id="KAF0523864.1"/>
    </source>
</evidence>